<dbReference type="GO" id="GO:0005524">
    <property type="term" value="F:ATP binding"/>
    <property type="evidence" value="ECO:0007669"/>
    <property type="project" value="UniProtKB-UniRule"/>
</dbReference>
<comment type="similarity">
    <text evidence="3 13">Belongs to the ATPase gamma chain family.</text>
</comment>
<dbReference type="GO" id="GO:0016787">
    <property type="term" value="F:hydrolase activity"/>
    <property type="evidence" value="ECO:0007669"/>
    <property type="project" value="UniProtKB-KW"/>
</dbReference>
<dbReference type="GO" id="GO:0046933">
    <property type="term" value="F:proton-transporting ATP synthase activity, rotational mechanism"/>
    <property type="evidence" value="ECO:0007669"/>
    <property type="project" value="UniProtKB-UniRule"/>
</dbReference>
<keyword evidence="11 13" id="KW-0066">ATP synthesis</keyword>
<evidence type="ECO:0000256" key="9">
    <source>
        <dbReference type="ARBA" id="ARBA00023136"/>
    </source>
</evidence>
<dbReference type="Gene3D" id="1.10.287.80">
    <property type="entry name" value="ATP synthase, gamma subunit, helix hairpin domain"/>
    <property type="match status" value="2"/>
</dbReference>
<reference evidence="14 15" key="1">
    <citation type="submission" date="2018-06" db="EMBL/GenBank/DDBJ databases">
        <title>Lujinxingia sediminis gen. nov. sp. nov., a new facultative anaerobic member of the class Deltaproteobacteria, and proposal of Lujinxingaceae fam. nov.</title>
        <authorList>
            <person name="Guo L.-Y."/>
            <person name="Li C.-M."/>
            <person name="Wang S."/>
            <person name="Du Z.-J."/>
        </authorList>
    </citation>
    <scope>NUCLEOTIDE SEQUENCE [LARGE SCALE GENOMIC DNA]</scope>
    <source>
        <strain evidence="14 15">FA350</strain>
    </source>
</reference>
<evidence type="ECO:0000256" key="10">
    <source>
        <dbReference type="ARBA" id="ARBA00023196"/>
    </source>
</evidence>
<keyword evidence="5 13" id="KW-1003">Cell membrane</keyword>
<dbReference type="InterPro" id="IPR035968">
    <property type="entry name" value="ATP_synth_F1_ATPase_gsu"/>
</dbReference>
<dbReference type="NCBIfam" id="TIGR01146">
    <property type="entry name" value="ATPsyn_F1gamma"/>
    <property type="match status" value="1"/>
</dbReference>
<dbReference type="HAMAP" id="MF_00815">
    <property type="entry name" value="ATP_synth_gamma_bact"/>
    <property type="match status" value="1"/>
</dbReference>
<evidence type="ECO:0000313" key="15">
    <source>
        <dbReference type="Proteomes" id="UP000249799"/>
    </source>
</evidence>
<dbReference type="Pfam" id="PF00231">
    <property type="entry name" value="ATP-synt"/>
    <property type="match status" value="1"/>
</dbReference>
<dbReference type="Gene3D" id="3.40.1380.10">
    <property type="match status" value="1"/>
</dbReference>
<comment type="subunit">
    <text evidence="13">F-type ATPases have 2 components, CF(1) - the catalytic core - and CF(0) - the membrane proton channel. CF(1) has five subunits: alpha(3), beta(3), gamma(1), delta(1), epsilon(1). CF(0) has three main subunits: a, b and c.</text>
</comment>
<dbReference type="InterPro" id="IPR023632">
    <property type="entry name" value="ATP_synth_F1_gsu_CS"/>
</dbReference>
<evidence type="ECO:0000256" key="7">
    <source>
        <dbReference type="ARBA" id="ARBA00022781"/>
    </source>
</evidence>
<dbReference type="EMBL" id="CP030032">
    <property type="protein sequence ID" value="AWV89863.1"/>
    <property type="molecule type" value="Genomic_DNA"/>
</dbReference>
<dbReference type="InterPro" id="IPR000131">
    <property type="entry name" value="ATP_synth_F1_gsu"/>
</dbReference>
<keyword evidence="15" id="KW-1185">Reference proteome</keyword>
<dbReference type="PIRSF" id="PIRSF039089">
    <property type="entry name" value="ATP_synthase_gamma"/>
    <property type="match status" value="1"/>
</dbReference>
<comment type="function">
    <text evidence="1 13">Produces ATP from ADP in the presence of a proton gradient across the membrane. The gamma chain is believed to be important in regulating ATPase activity and the flow of protons through the CF(0) complex.</text>
</comment>
<dbReference type="FunFam" id="1.10.287.80:FF:000003">
    <property type="entry name" value="ATP synthase gamma chain, chloroplastic"/>
    <property type="match status" value="1"/>
</dbReference>
<evidence type="ECO:0000256" key="4">
    <source>
        <dbReference type="ARBA" id="ARBA00022448"/>
    </source>
</evidence>
<dbReference type="Proteomes" id="UP000249799">
    <property type="component" value="Chromosome"/>
</dbReference>
<keyword evidence="10 13" id="KW-0139">CF(1)</keyword>
<evidence type="ECO:0000256" key="12">
    <source>
        <dbReference type="ARBA" id="ARBA00060385"/>
    </source>
</evidence>
<dbReference type="GO" id="GO:0042777">
    <property type="term" value="P:proton motive force-driven plasma membrane ATP synthesis"/>
    <property type="evidence" value="ECO:0007669"/>
    <property type="project" value="UniProtKB-UniRule"/>
</dbReference>
<evidence type="ECO:0000256" key="13">
    <source>
        <dbReference type="HAMAP-Rule" id="MF_00815"/>
    </source>
</evidence>
<evidence type="ECO:0000256" key="11">
    <source>
        <dbReference type="ARBA" id="ARBA00023310"/>
    </source>
</evidence>
<sequence length="295" mass="32618">MPSLKDIKSRIGSIKNTQKITSAMKMVAAAKLARAQENVEAARPYATKMGEVIGNLVQRAEGGGHPLLDQREDADRVLVYAISSDRGLCGGFNSYLFRKVDKFIADEKLSGEKVSVVTAGTKGQNYFRRTKRHSVGHFDDVIDLPGFDEARRVAKHAVELFTSGEYDNVYIAYNEFISAIEYETRLVPLLPLSQELFESAEGAEAATESADYIYEPGEEELLAQMLPSYVEVLVLQALLESYAAEWSSRMAAMDSATKNASDMIESLTLQYNRARQAYITKEICEIVSGAESLKG</sequence>
<dbReference type="KEGG" id="bsed:DN745_11155"/>
<dbReference type="PRINTS" id="PR00126">
    <property type="entry name" value="ATPASEGAMMA"/>
</dbReference>
<keyword evidence="7 13" id="KW-0375">Hydrogen ion transport</keyword>
<keyword evidence="8 13" id="KW-0406">Ion transport</keyword>
<dbReference type="PANTHER" id="PTHR11693">
    <property type="entry name" value="ATP SYNTHASE GAMMA CHAIN"/>
    <property type="match status" value="1"/>
</dbReference>
<evidence type="ECO:0000313" key="14">
    <source>
        <dbReference type="EMBL" id="AWV89863.1"/>
    </source>
</evidence>
<dbReference type="GO" id="GO:0005886">
    <property type="term" value="C:plasma membrane"/>
    <property type="evidence" value="ECO:0007669"/>
    <property type="project" value="UniProtKB-SubCell"/>
</dbReference>
<accession>A0A2Z4FLL8</accession>
<name>A0A2Z4FLL8_9DELT</name>
<proteinExistence type="inferred from homology"/>
<evidence type="ECO:0000256" key="8">
    <source>
        <dbReference type="ARBA" id="ARBA00023065"/>
    </source>
</evidence>
<keyword evidence="6" id="KW-0997">Cell inner membrane</keyword>
<dbReference type="SUPFAM" id="SSF52943">
    <property type="entry name" value="ATP synthase (F1-ATPase), gamma subunit"/>
    <property type="match status" value="1"/>
</dbReference>
<dbReference type="PANTHER" id="PTHR11693:SF22">
    <property type="entry name" value="ATP SYNTHASE SUBUNIT GAMMA, MITOCHONDRIAL"/>
    <property type="match status" value="1"/>
</dbReference>
<dbReference type="FunFam" id="1.10.287.80:FF:000001">
    <property type="entry name" value="ATP synthase gamma chain"/>
    <property type="match status" value="1"/>
</dbReference>
<comment type="subcellular location">
    <subcellularLocation>
        <location evidence="13">Cell membrane</location>
        <topology evidence="13">Peripheral membrane protein</topology>
    </subcellularLocation>
    <subcellularLocation>
        <location evidence="2">Membrane</location>
        <topology evidence="2">Peripheral membrane protein</topology>
    </subcellularLocation>
    <subcellularLocation>
        <location evidence="12">Thylakoid</location>
    </subcellularLocation>
</comment>
<keyword evidence="9 13" id="KW-0472">Membrane</keyword>
<evidence type="ECO:0000256" key="6">
    <source>
        <dbReference type="ARBA" id="ARBA00022519"/>
    </source>
</evidence>
<evidence type="ECO:0000256" key="3">
    <source>
        <dbReference type="ARBA" id="ARBA00007681"/>
    </source>
</evidence>
<dbReference type="AlphaFoldDB" id="A0A2Z4FLL8"/>
<keyword evidence="14" id="KW-0378">Hydrolase</keyword>
<dbReference type="CDD" id="cd12151">
    <property type="entry name" value="F1-ATPase_gamma"/>
    <property type="match status" value="1"/>
</dbReference>
<protein>
    <recommendedName>
        <fullName evidence="13">ATP synthase gamma chain</fullName>
    </recommendedName>
    <alternativeName>
        <fullName evidence="13">ATP synthase F1 sector gamma subunit</fullName>
    </alternativeName>
    <alternativeName>
        <fullName evidence="13">F-ATPase gamma subunit</fullName>
    </alternativeName>
</protein>
<dbReference type="RefSeq" id="WP_111334850.1">
    <property type="nucleotide sequence ID" value="NZ_CP030032.1"/>
</dbReference>
<dbReference type="PROSITE" id="PS00153">
    <property type="entry name" value="ATPASE_GAMMA"/>
    <property type="match status" value="1"/>
</dbReference>
<evidence type="ECO:0000256" key="5">
    <source>
        <dbReference type="ARBA" id="ARBA00022475"/>
    </source>
</evidence>
<dbReference type="OrthoDB" id="9812769at2"/>
<dbReference type="GO" id="GO:0045259">
    <property type="term" value="C:proton-transporting ATP synthase complex"/>
    <property type="evidence" value="ECO:0007669"/>
    <property type="project" value="UniProtKB-KW"/>
</dbReference>
<gene>
    <name evidence="13 14" type="primary">atpG</name>
    <name evidence="14" type="ORF">DN745_11155</name>
</gene>
<dbReference type="GO" id="GO:0009579">
    <property type="term" value="C:thylakoid"/>
    <property type="evidence" value="ECO:0007669"/>
    <property type="project" value="UniProtKB-SubCell"/>
</dbReference>
<keyword evidence="4 13" id="KW-0813">Transport</keyword>
<organism evidence="14 15">
    <name type="scientific">Bradymonas sediminis</name>
    <dbReference type="NCBI Taxonomy" id="1548548"/>
    <lineage>
        <taxon>Bacteria</taxon>
        <taxon>Deltaproteobacteria</taxon>
        <taxon>Bradymonadales</taxon>
        <taxon>Bradymonadaceae</taxon>
        <taxon>Bradymonas</taxon>
    </lineage>
</organism>
<evidence type="ECO:0000256" key="2">
    <source>
        <dbReference type="ARBA" id="ARBA00004170"/>
    </source>
</evidence>
<evidence type="ECO:0000256" key="1">
    <source>
        <dbReference type="ARBA" id="ARBA00003456"/>
    </source>
</evidence>